<protein>
    <recommendedName>
        <fullName evidence="3">PTS system lactose-specific EIICB component</fullName>
        <ecNumber evidence="2">2.7.1.207</ecNumber>
    </recommendedName>
    <alternativeName>
        <fullName evidence="14">EIICB-Lac</fullName>
    </alternativeName>
</protein>
<dbReference type="InterPro" id="IPR013012">
    <property type="entry name" value="PTS_EIIB_3"/>
</dbReference>
<evidence type="ECO:0000256" key="1">
    <source>
        <dbReference type="ARBA" id="ARBA00004651"/>
    </source>
</evidence>
<feature type="transmembrane region" description="Helical" evidence="17">
    <location>
        <begin position="348"/>
        <end position="366"/>
    </location>
</feature>
<keyword evidence="5" id="KW-1003">Cell membrane</keyword>
<keyword evidence="11" id="KW-0418">Kinase</keyword>
<evidence type="ECO:0000256" key="11">
    <source>
        <dbReference type="ARBA" id="ARBA00022777"/>
    </source>
</evidence>
<evidence type="ECO:0000256" key="3">
    <source>
        <dbReference type="ARBA" id="ARBA00020834"/>
    </source>
</evidence>
<keyword evidence="4" id="KW-0813">Transport</keyword>
<dbReference type="Pfam" id="PF02378">
    <property type="entry name" value="PTS_EIIC"/>
    <property type="match status" value="1"/>
</dbReference>
<dbReference type="Proteomes" id="UP000095468">
    <property type="component" value="Unassembled WGS sequence"/>
</dbReference>
<evidence type="ECO:0000259" key="18">
    <source>
        <dbReference type="PROSITE" id="PS51100"/>
    </source>
</evidence>
<gene>
    <name evidence="20" type="primary">lacE_5</name>
    <name evidence="20" type="ORF">ERS852381_00465</name>
</gene>
<evidence type="ECO:0000256" key="4">
    <source>
        <dbReference type="ARBA" id="ARBA00022448"/>
    </source>
</evidence>
<dbReference type="AlphaFoldDB" id="A0A173YG02"/>
<evidence type="ECO:0000256" key="10">
    <source>
        <dbReference type="ARBA" id="ARBA00022692"/>
    </source>
</evidence>
<dbReference type="EMBL" id="CYYP01000003">
    <property type="protein sequence ID" value="CUN63181.1"/>
    <property type="molecule type" value="Genomic_DNA"/>
</dbReference>
<feature type="transmembrane region" description="Helical" evidence="17">
    <location>
        <begin position="102"/>
        <end position="121"/>
    </location>
</feature>
<dbReference type="CDD" id="cd05565">
    <property type="entry name" value="PTS_IIB_lactose"/>
    <property type="match status" value="1"/>
</dbReference>
<evidence type="ECO:0000313" key="20">
    <source>
        <dbReference type="EMBL" id="CUN63181.1"/>
    </source>
</evidence>
<evidence type="ECO:0000256" key="8">
    <source>
        <dbReference type="ARBA" id="ARBA00022679"/>
    </source>
</evidence>
<feature type="transmembrane region" description="Helical" evidence="17">
    <location>
        <begin position="69"/>
        <end position="90"/>
    </location>
</feature>
<keyword evidence="10 17" id="KW-0812">Transmembrane</keyword>
<feature type="transmembrane region" description="Helical" evidence="17">
    <location>
        <begin position="239"/>
        <end position="263"/>
    </location>
</feature>
<dbReference type="PROSITE" id="PS51100">
    <property type="entry name" value="PTS_EIIB_TYPE_3"/>
    <property type="match status" value="1"/>
</dbReference>
<dbReference type="RefSeq" id="WP_055285453.1">
    <property type="nucleotide sequence ID" value="NZ_CYYP01000003.1"/>
</dbReference>
<dbReference type="EC" id="2.7.1.207" evidence="2"/>
<dbReference type="InterPro" id="IPR003501">
    <property type="entry name" value="PTS_EIIB_2/3"/>
</dbReference>
<dbReference type="InterPro" id="IPR041713">
    <property type="entry name" value="PTS_IIB"/>
</dbReference>
<dbReference type="InterPro" id="IPR051088">
    <property type="entry name" value="PTS_Sugar-EIIC/EIIB"/>
</dbReference>
<evidence type="ECO:0000313" key="21">
    <source>
        <dbReference type="Proteomes" id="UP000095468"/>
    </source>
</evidence>
<evidence type="ECO:0000256" key="17">
    <source>
        <dbReference type="SAM" id="Phobius"/>
    </source>
</evidence>
<dbReference type="NCBIfam" id="TIGR00410">
    <property type="entry name" value="lacE"/>
    <property type="match status" value="1"/>
</dbReference>
<evidence type="ECO:0000256" key="5">
    <source>
        <dbReference type="ARBA" id="ARBA00022475"/>
    </source>
</evidence>
<evidence type="ECO:0000256" key="7">
    <source>
        <dbReference type="ARBA" id="ARBA00022597"/>
    </source>
</evidence>
<feature type="transmembrane region" description="Helical" evidence="17">
    <location>
        <begin position="290"/>
        <end position="310"/>
    </location>
</feature>
<sequence>MDAIVKFLEKHQALFDKISRNIYLVAIKDGFLSNMPIVLFSSLFLLLSTLPAYVGIALPSEVLDFFNKIYAYTMGLLGIMVAGTTASSLAKSMNRRMPSGKSLNPTSCMVCAMCGMFLLSVTNDVVSIGGADTSVFETGYMGTKGFIAAFVSAFLTVNIYKVCISHNVTIKLPKEVPGSIAQSFRDIFAFGFSILACAFIDLASRKLLAVPFANLVSALISPLFSAVDTYPGMALIEGAVALFQFMGIHGASVVMTPINAALYDNTVTNLAVYQAGGHPSIALALDFTNFIGGLGGSGCTFIVPIILIMFMRSKQLKAMGKASIIPVIFGVNEPVLFGMPIVLNPYMFVPFLAAPMVNAIIGKFFIDVIGMNAPMYTMPWALPGPIGAFLTTGLDVRSLVLIAVLLVVDFVIYYPFCKAYDHQLCLEESAKETAGTSDADAIAAQENVAKALEAVKDKAEQIRVLVLCQGAGTSTLLANALREGAAAKGIDLVSQSGAYGSHYDTMDQYNVIVLAPQARMYYDAMKADTDRLGIKLLTTRGKEYIDLTNDPEGAIDWIVQELAK</sequence>
<evidence type="ECO:0000256" key="13">
    <source>
        <dbReference type="ARBA" id="ARBA00023136"/>
    </source>
</evidence>
<evidence type="ECO:0000259" key="19">
    <source>
        <dbReference type="PROSITE" id="PS51105"/>
    </source>
</evidence>
<feature type="transmembrane region" description="Helical" evidence="17">
    <location>
        <begin position="141"/>
        <end position="163"/>
    </location>
</feature>
<reference evidence="20 21" key="1">
    <citation type="submission" date="2015-09" db="EMBL/GenBank/DDBJ databases">
        <authorList>
            <consortium name="Pathogen Informatics"/>
        </authorList>
    </citation>
    <scope>NUCLEOTIDE SEQUENCE [LARGE SCALE GENOMIC DNA]</scope>
    <source>
        <strain evidence="20 21">2789STDY5608823</strain>
    </source>
</reference>
<dbReference type="GO" id="GO:0008982">
    <property type="term" value="F:protein-N(PI)-phosphohistidine-sugar phosphotransferase activity"/>
    <property type="evidence" value="ECO:0007669"/>
    <property type="project" value="InterPro"/>
</dbReference>
<dbReference type="InterPro" id="IPR003352">
    <property type="entry name" value="PTS_EIIC"/>
</dbReference>
<feature type="transmembrane region" description="Helical" evidence="17">
    <location>
        <begin position="208"/>
        <end position="227"/>
    </location>
</feature>
<evidence type="ECO:0000256" key="12">
    <source>
        <dbReference type="ARBA" id="ARBA00022989"/>
    </source>
</evidence>
<feature type="domain" description="PTS EIIB type-3" evidence="18">
    <location>
        <begin position="461"/>
        <end position="564"/>
    </location>
</feature>
<feature type="transmembrane region" description="Helical" evidence="17">
    <location>
        <begin position="322"/>
        <end position="342"/>
    </location>
</feature>
<dbReference type="Pfam" id="PF02302">
    <property type="entry name" value="PTS_IIB"/>
    <property type="match status" value="1"/>
</dbReference>
<dbReference type="GO" id="GO:0009401">
    <property type="term" value="P:phosphoenolpyruvate-dependent sugar phosphotransferase system"/>
    <property type="evidence" value="ECO:0007669"/>
    <property type="project" value="UniProtKB-KW"/>
</dbReference>
<comment type="catalytic activity">
    <reaction evidence="15">
        <text>lactose(out) + N(pros)-phospho-L-histidyl-[protein] = lactose 6-phosphate(in) + L-histidyl-[protein]</text>
        <dbReference type="Rhea" id="RHEA:42400"/>
        <dbReference type="Rhea" id="RHEA-COMP:9745"/>
        <dbReference type="Rhea" id="RHEA-COMP:9746"/>
        <dbReference type="ChEBI" id="CHEBI:17716"/>
        <dbReference type="ChEBI" id="CHEBI:29979"/>
        <dbReference type="ChEBI" id="CHEBI:64837"/>
        <dbReference type="ChEBI" id="CHEBI:79080"/>
        <dbReference type="EC" id="2.7.1.207"/>
    </reaction>
</comment>
<keyword evidence="7" id="KW-0762">Sugar transport</keyword>
<feature type="domain" description="PTS EIIC type-3" evidence="19">
    <location>
        <begin position="8"/>
        <end position="416"/>
    </location>
</feature>
<keyword evidence="9" id="KW-0598">Phosphotransferase system</keyword>
<dbReference type="InterPro" id="IPR004501">
    <property type="entry name" value="PTS_EIIC_3"/>
</dbReference>
<evidence type="ECO:0000256" key="14">
    <source>
        <dbReference type="ARBA" id="ARBA00029639"/>
    </source>
</evidence>
<dbReference type="InterPro" id="IPR036095">
    <property type="entry name" value="PTS_EIIB-like_sf"/>
</dbReference>
<dbReference type="PANTHER" id="PTHR33989:SF8">
    <property type="entry name" value="PERMEASE IIC COMPONENT"/>
    <property type="match status" value="1"/>
</dbReference>
<dbReference type="GO" id="GO:0005886">
    <property type="term" value="C:plasma membrane"/>
    <property type="evidence" value="ECO:0007669"/>
    <property type="project" value="UniProtKB-SubCell"/>
</dbReference>
<feature type="transmembrane region" description="Helical" evidence="17">
    <location>
        <begin position="37"/>
        <end position="57"/>
    </location>
</feature>
<evidence type="ECO:0000256" key="6">
    <source>
        <dbReference type="ARBA" id="ARBA00022553"/>
    </source>
</evidence>
<comment type="subcellular location">
    <subcellularLocation>
        <location evidence="1">Cell membrane</location>
        <topology evidence="1">Multi-pass membrane protein</topology>
    </subcellularLocation>
</comment>
<dbReference type="GO" id="GO:1901264">
    <property type="term" value="P:carbohydrate derivative transport"/>
    <property type="evidence" value="ECO:0007669"/>
    <property type="project" value="TreeGrafter"/>
</dbReference>
<evidence type="ECO:0000256" key="9">
    <source>
        <dbReference type="ARBA" id="ARBA00022683"/>
    </source>
</evidence>
<dbReference type="PANTHER" id="PTHR33989">
    <property type="match status" value="1"/>
</dbReference>
<evidence type="ECO:0000256" key="15">
    <source>
        <dbReference type="ARBA" id="ARBA00048444"/>
    </source>
</evidence>
<dbReference type="SUPFAM" id="SSF52794">
    <property type="entry name" value="PTS system IIB component-like"/>
    <property type="match status" value="1"/>
</dbReference>
<dbReference type="Gene3D" id="3.40.50.2300">
    <property type="match status" value="1"/>
</dbReference>
<dbReference type="GO" id="GO:0016301">
    <property type="term" value="F:kinase activity"/>
    <property type="evidence" value="ECO:0007669"/>
    <property type="project" value="UniProtKB-KW"/>
</dbReference>
<keyword evidence="12 17" id="KW-1133">Transmembrane helix</keyword>
<feature type="modified residue" description="Phosphocysteine; by EIIA" evidence="16">
    <location>
        <position position="468"/>
    </location>
</feature>
<keyword evidence="8" id="KW-0808">Transferase</keyword>
<evidence type="ECO:0000256" key="16">
    <source>
        <dbReference type="PROSITE-ProRule" id="PRU00423"/>
    </source>
</evidence>
<dbReference type="PROSITE" id="PS51105">
    <property type="entry name" value="PTS_EIIC_TYPE_3"/>
    <property type="match status" value="1"/>
</dbReference>
<name>A0A173YG02_9ACTN</name>
<evidence type="ECO:0000256" key="2">
    <source>
        <dbReference type="ARBA" id="ARBA00012802"/>
    </source>
</evidence>
<keyword evidence="6" id="KW-0597">Phosphoprotein</keyword>
<organism evidence="20 21">
    <name type="scientific">Collinsella aerofaciens</name>
    <dbReference type="NCBI Taxonomy" id="74426"/>
    <lineage>
        <taxon>Bacteria</taxon>
        <taxon>Bacillati</taxon>
        <taxon>Actinomycetota</taxon>
        <taxon>Coriobacteriia</taxon>
        <taxon>Coriobacteriales</taxon>
        <taxon>Coriobacteriaceae</taxon>
        <taxon>Collinsella</taxon>
    </lineage>
</organism>
<proteinExistence type="predicted"/>
<accession>A0A173YG02</accession>
<keyword evidence="13 17" id="KW-0472">Membrane</keyword>